<dbReference type="EMBL" id="HBKO01041375">
    <property type="protein sequence ID" value="CAE2292620.1"/>
    <property type="molecule type" value="Transcribed_RNA"/>
</dbReference>
<sequence>MAFHPPNPPSYTIETLPDGSTVLKFAHVEMQQARELLSGSPVRVDVRLLVTHRKQTIPLFHFCYPGAKTTILWSHANAMDCGEMYFFFVQFAERLRVNVAAYDYSGYGAATGVPTERDIYADARASYEYLCSCNAGVPDWHLVLYGQSIGSVPTLWLATHYPVKGVILHAPLLSGLRFLIPPADGFCSPGGCCSPVCVYALCDPFPNIKRIKKVTSPVLLMHGTLDKTVDFSHTLKLHARCPAPFKREPYIIKGAGHENVVDSDPEMYFTQVREFVRSVRAAGSYPPLAPTTDSRAVAPASGSHLGAHGGHHGSLVGGHVGGGVGGAMLDYERICTSCSETPQSANPGRAVARTSPAVHSSPAVRSSPARCVHSNDWTLHSNDWTPADTSCVDVLEPPHTPSMARS</sequence>
<gene>
    <name evidence="1" type="ORF">CPOL0286_LOCUS19022</name>
</gene>
<organism evidence="1">
    <name type="scientific">Prymnesium polylepis</name>
    <dbReference type="NCBI Taxonomy" id="72548"/>
    <lineage>
        <taxon>Eukaryota</taxon>
        <taxon>Haptista</taxon>
        <taxon>Haptophyta</taxon>
        <taxon>Prymnesiophyceae</taxon>
        <taxon>Prymnesiales</taxon>
        <taxon>Prymnesiaceae</taxon>
        <taxon>Prymnesium</taxon>
    </lineage>
</organism>
<dbReference type="PANTHER" id="PTHR12277">
    <property type="entry name" value="ALPHA/BETA HYDROLASE DOMAIN-CONTAINING PROTEIN"/>
    <property type="match status" value="1"/>
</dbReference>
<dbReference type="InterPro" id="IPR029058">
    <property type="entry name" value="AB_hydrolase_fold"/>
</dbReference>
<accession>A0A7S4KEM9</accession>
<dbReference type="PANTHER" id="PTHR12277:SF81">
    <property type="entry name" value="PROTEIN ABHD13"/>
    <property type="match status" value="1"/>
</dbReference>
<protein>
    <recommendedName>
        <fullName evidence="2">Serine aminopeptidase S33 domain-containing protein</fullName>
    </recommendedName>
</protein>
<name>A0A7S4KEM9_9EUKA</name>
<evidence type="ECO:0000313" key="1">
    <source>
        <dbReference type="EMBL" id="CAE2292620.1"/>
    </source>
</evidence>
<reference evidence="1" key="1">
    <citation type="submission" date="2021-01" db="EMBL/GenBank/DDBJ databases">
        <authorList>
            <person name="Corre E."/>
            <person name="Pelletier E."/>
            <person name="Niang G."/>
            <person name="Scheremetjew M."/>
            <person name="Finn R."/>
            <person name="Kale V."/>
            <person name="Holt S."/>
            <person name="Cochrane G."/>
            <person name="Meng A."/>
            <person name="Brown T."/>
            <person name="Cohen L."/>
        </authorList>
    </citation>
    <scope>NUCLEOTIDE SEQUENCE</scope>
    <source>
        <strain evidence="1">UIO037</strain>
    </source>
</reference>
<dbReference type="Gene3D" id="3.40.50.1820">
    <property type="entry name" value="alpha/beta hydrolase"/>
    <property type="match status" value="1"/>
</dbReference>
<dbReference type="AlphaFoldDB" id="A0A7S4KEM9"/>
<dbReference type="SUPFAM" id="SSF53474">
    <property type="entry name" value="alpha/beta-Hydrolases"/>
    <property type="match status" value="1"/>
</dbReference>
<evidence type="ECO:0008006" key="2">
    <source>
        <dbReference type="Google" id="ProtNLM"/>
    </source>
</evidence>
<proteinExistence type="predicted"/>